<dbReference type="SUPFAM" id="SSF56281">
    <property type="entry name" value="Metallo-hydrolase/oxidoreductase"/>
    <property type="match status" value="1"/>
</dbReference>
<comment type="function">
    <text evidence="2">Counteracts the endogenous Pycsar antiviral defense system. Phosphodiesterase that enables metal-dependent hydrolysis of host cyclic nucleotide Pycsar defense signals such as cCMP and cUMP.</text>
</comment>
<evidence type="ECO:0000256" key="2">
    <source>
        <dbReference type="ARBA" id="ARBA00034301"/>
    </source>
</evidence>
<evidence type="ECO:0000259" key="4">
    <source>
        <dbReference type="SMART" id="SM00849"/>
    </source>
</evidence>
<evidence type="ECO:0000256" key="3">
    <source>
        <dbReference type="ARBA" id="ARBA00048505"/>
    </source>
</evidence>
<comment type="catalytic activity">
    <reaction evidence="3">
        <text>3',5'-cyclic UMP + H2O = UMP + H(+)</text>
        <dbReference type="Rhea" id="RHEA:70575"/>
        <dbReference type="ChEBI" id="CHEBI:15377"/>
        <dbReference type="ChEBI" id="CHEBI:15378"/>
        <dbReference type="ChEBI" id="CHEBI:57865"/>
        <dbReference type="ChEBI" id="CHEBI:184387"/>
    </reaction>
    <physiologicalReaction direction="left-to-right" evidence="3">
        <dbReference type="Rhea" id="RHEA:70576"/>
    </physiologicalReaction>
</comment>
<dbReference type="SMART" id="SM00849">
    <property type="entry name" value="Lactamase_B"/>
    <property type="match status" value="1"/>
</dbReference>
<dbReference type="EMBL" id="JACXJA010000005">
    <property type="protein sequence ID" value="MBD2861217.1"/>
    <property type="molecule type" value="Genomic_DNA"/>
</dbReference>
<dbReference type="InterPro" id="IPR001279">
    <property type="entry name" value="Metallo-B-lactamas"/>
</dbReference>
<reference evidence="5" key="1">
    <citation type="submission" date="2020-09" db="EMBL/GenBank/DDBJ databases">
        <title>A novel bacterium of genus Paenibacillus, isolated from South China Sea.</title>
        <authorList>
            <person name="Huang H."/>
            <person name="Mo K."/>
            <person name="Hu Y."/>
        </authorList>
    </citation>
    <scope>NUCLEOTIDE SEQUENCE</scope>
    <source>
        <strain evidence="5">IB182363</strain>
    </source>
</reference>
<dbReference type="Gene3D" id="3.60.15.10">
    <property type="entry name" value="Ribonuclease Z/Hydroxyacylglutathione hydrolase-like"/>
    <property type="match status" value="1"/>
</dbReference>
<protein>
    <submittedName>
        <fullName evidence="5">MBL fold metallo-hydrolase</fullName>
    </submittedName>
</protein>
<keyword evidence="6" id="KW-1185">Reference proteome</keyword>
<feature type="domain" description="Metallo-beta-lactamase" evidence="4">
    <location>
        <begin position="38"/>
        <end position="228"/>
    </location>
</feature>
<dbReference type="CDD" id="cd16279">
    <property type="entry name" value="metallo-hydrolase-like_MBL-fold"/>
    <property type="match status" value="1"/>
</dbReference>
<accession>A0A927C726</accession>
<name>A0A927C726_9BACL</name>
<proteinExistence type="predicted"/>
<dbReference type="Pfam" id="PF12706">
    <property type="entry name" value="Lactamase_B_2"/>
    <property type="match status" value="1"/>
</dbReference>
<evidence type="ECO:0000256" key="1">
    <source>
        <dbReference type="ARBA" id="ARBA00034221"/>
    </source>
</evidence>
<dbReference type="PANTHER" id="PTHR42663:SF6">
    <property type="entry name" value="HYDROLASE C777.06C-RELATED"/>
    <property type="match status" value="1"/>
</dbReference>
<dbReference type="InterPro" id="IPR036866">
    <property type="entry name" value="RibonucZ/Hydroxyglut_hydro"/>
</dbReference>
<comment type="catalytic activity">
    <reaction evidence="1">
        <text>3',5'-cyclic CMP + H2O = CMP + H(+)</text>
        <dbReference type="Rhea" id="RHEA:72675"/>
        <dbReference type="ChEBI" id="CHEBI:15377"/>
        <dbReference type="ChEBI" id="CHEBI:15378"/>
        <dbReference type="ChEBI" id="CHEBI:58003"/>
        <dbReference type="ChEBI" id="CHEBI:60377"/>
    </reaction>
    <physiologicalReaction direction="left-to-right" evidence="1">
        <dbReference type="Rhea" id="RHEA:72676"/>
    </physiologicalReaction>
</comment>
<dbReference type="PANTHER" id="PTHR42663">
    <property type="entry name" value="HYDROLASE C777.06C-RELATED-RELATED"/>
    <property type="match status" value="1"/>
</dbReference>
<gene>
    <name evidence="5" type="ORF">IDH45_04345</name>
</gene>
<organism evidence="5 6">
    <name type="scientific">Paenibacillus oceani</name>
    <dbReference type="NCBI Taxonomy" id="2772510"/>
    <lineage>
        <taxon>Bacteria</taxon>
        <taxon>Bacillati</taxon>
        <taxon>Bacillota</taxon>
        <taxon>Bacilli</taxon>
        <taxon>Bacillales</taxon>
        <taxon>Paenibacillaceae</taxon>
        <taxon>Paenibacillus</taxon>
    </lineage>
</organism>
<evidence type="ECO:0000313" key="5">
    <source>
        <dbReference type="EMBL" id="MBD2861217.1"/>
    </source>
</evidence>
<evidence type="ECO:0000313" key="6">
    <source>
        <dbReference type="Proteomes" id="UP000639396"/>
    </source>
</evidence>
<dbReference type="Proteomes" id="UP000639396">
    <property type="component" value="Unassembled WGS sequence"/>
</dbReference>
<sequence length="259" mass="29431">MTEHLTFLGTGDSMGVPRSYCDCGICSEARSTGLNRRFRSSVMIHTDEGDLLLDCGPDWPAQMELLGKRLLEHVLITHPHHDHIAGLPEWLDACRWTGSRGTAYAPESAFRTIRSQYPWLERRLTYVPNDRGMHFGGWFIVPWEVCHGQNGTSYAYRFEKTGYAWAYCSDAIRLTEQQKKPLHGLNMLVLGTNFYKETADPATRSVYDMTEAVELLREVKPQAVYFTHMSHGVDIDAAYPLPPNVTLARLGMRVDLGHR</sequence>
<dbReference type="AlphaFoldDB" id="A0A927C726"/>
<dbReference type="RefSeq" id="WP_190925038.1">
    <property type="nucleotide sequence ID" value="NZ_JACXJA010000005.1"/>
</dbReference>
<comment type="caution">
    <text evidence="5">The sequence shown here is derived from an EMBL/GenBank/DDBJ whole genome shotgun (WGS) entry which is preliminary data.</text>
</comment>